<evidence type="ECO:0000256" key="5">
    <source>
        <dbReference type="ARBA" id="ARBA00007955"/>
    </source>
</evidence>
<dbReference type="Pfam" id="PF08029">
    <property type="entry name" value="HisG_C"/>
    <property type="match status" value="1"/>
</dbReference>
<evidence type="ECO:0000256" key="15">
    <source>
        <dbReference type="ARBA" id="ARBA00022842"/>
    </source>
</evidence>
<dbReference type="SUPFAM" id="SSF54913">
    <property type="entry name" value="GlnB-like"/>
    <property type="match status" value="1"/>
</dbReference>
<dbReference type="InterPro" id="IPR011322">
    <property type="entry name" value="N-reg_PII-like_a/b"/>
</dbReference>
<gene>
    <name evidence="18 21" type="primary">hisG</name>
    <name evidence="21" type="ORF">IMCC3317_03900</name>
</gene>
<dbReference type="InterPro" id="IPR018198">
    <property type="entry name" value="ATP_PRibTrfase_CS"/>
</dbReference>
<name>A0A7L4ZGK0_9FLAO</name>
<evidence type="ECO:0000256" key="18">
    <source>
        <dbReference type="HAMAP-Rule" id="MF_00079"/>
    </source>
</evidence>
<dbReference type="HAMAP" id="MF_00079">
    <property type="entry name" value="HisG_Long"/>
    <property type="match status" value="1"/>
</dbReference>
<keyword evidence="22" id="KW-1185">Reference proteome</keyword>
<comment type="similarity">
    <text evidence="5 18">Belongs to the ATP phosphoribosyltransferase family. Long subfamily.</text>
</comment>
<evidence type="ECO:0000256" key="2">
    <source>
        <dbReference type="ARBA" id="ARBA00001946"/>
    </source>
</evidence>
<dbReference type="GO" id="GO:0000287">
    <property type="term" value="F:magnesium ion binding"/>
    <property type="evidence" value="ECO:0007669"/>
    <property type="project" value="UniProtKB-UniRule"/>
</dbReference>
<keyword evidence="13 18" id="KW-0547">Nucleotide-binding</keyword>
<dbReference type="EMBL" id="CP019288">
    <property type="protein sequence ID" value="QHI35044.1"/>
    <property type="molecule type" value="Genomic_DNA"/>
</dbReference>
<comment type="activity regulation">
    <text evidence="18">Feedback inhibited by histidine.</text>
</comment>
<comment type="function">
    <text evidence="17 18">Catalyzes the condensation of ATP and 5-phosphoribose 1-diphosphate to form N'-(5'-phosphoribosyl)-ATP (PR-ATP). Has a crucial role in the pathway because the rate of histidine biosynthesis seems to be controlled primarily by regulation of HisG enzymatic activity.</text>
</comment>
<evidence type="ECO:0000256" key="12">
    <source>
        <dbReference type="ARBA" id="ARBA00022723"/>
    </source>
</evidence>
<dbReference type="KEGG" id="kan:IMCC3317_03900"/>
<dbReference type="RefSeq" id="WP_160127820.1">
    <property type="nucleotide sequence ID" value="NZ_CP019288.1"/>
</dbReference>
<evidence type="ECO:0000256" key="13">
    <source>
        <dbReference type="ARBA" id="ARBA00022741"/>
    </source>
</evidence>
<evidence type="ECO:0000256" key="7">
    <source>
        <dbReference type="ARBA" id="ARBA00020998"/>
    </source>
</evidence>
<evidence type="ECO:0000259" key="19">
    <source>
        <dbReference type="Pfam" id="PF01634"/>
    </source>
</evidence>
<organism evidence="21 22">
    <name type="scientific">Kordia antarctica</name>
    <dbReference type="NCBI Taxonomy" id="1218801"/>
    <lineage>
        <taxon>Bacteria</taxon>
        <taxon>Pseudomonadati</taxon>
        <taxon>Bacteroidota</taxon>
        <taxon>Flavobacteriia</taxon>
        <taxon>Flavobacteriales</taxon>
        <taxon>Flavobacteriaceae</taxon>
        <taxon>Kordia</taxon>
    </lineage>
</organism>
<dbReference type="PANTHER" id="PTHR21403:SF8">
    <property type="entry name" value="ATP PHOSPHORIBOSYLTRANSFERASE"/>
    <property type="match status" value="1"/>
</dbReference>
<feature type="domain" description="ATP phosphoribosyltransferase catalytic" evidence="19">
    <location>
        <begin position="51"/>
        <end position="205"/>
    </location>
</feature>
<evidence type="ECO:0000256" key="10">
    <source>
        <dbReference type="ARBA" id="ARBA00022676"/>
    </source>
</evidence>
<keyword evidence="14 18" id="KW-0067">ATP-binding</keyword>
<dbReference type="GO" id="GO:0005737">
    <property type="term" value="C:cytoplasm"/>
    <property type="evidence" value="ECO:0007669"/>
    <property type="project" value="UniProtKB-SubCell"/>
</dbReference>
<dbReference type="GO" id="GO:0005524">
    <property type="term" value="F:ATP binding"/>
    <property type="evidence" value="ECO:0007669"/>
    <property type="project" value="UniProtKB-KW"/>
</dbReference>
<dbReference type="GO" id="GO:0003879">
    <property type="term" value="F:ATP phosphoribosyltransferase activity"/>
    <property type="evidence" value="ECO:0007669"/>
    <property type="project" value="UniProtKB-UniRule"/>
</dbReference>
<keyword evidence="15 18" id="KW-0460">Magnesium</keyword>
<dbReference type="UniPathway" id="UPA00031">
    <property type="reaction ID" value="UER00006"/>
</dbReference>
<comment type="catalytic activity">
    <reaction evidence="1 18">
        <text>1-(5-phospho-beta-D-ribosyl)-ATP + diphosphate = 5-phospho-alpha-D-ribose 1-diphosphate + ATP</text>
        <dbReference type="Rhea" id="RHEA:18473"/>
        <dbReference type="ChEBI" id="CHEBI:30616"/>
        <dbReference type="ChEBI" id="CHEBI:33019"/>
        <dbReference type="ChEBI" id="CHEBI:58017"/>
        <dbReference type="ChEBI" id="CHEBI:73183"/>
        <dbReference type="EC" id="2.4.2.17"/>
    </reaction>
</comment>
<comment type="cofactor">
    <cofactor evidence="2 18">
        <name>Mg(2+)</name>
        <dbReference type="ChEBI" id="CHEBI:18420"/>
    </cofactor>
</comment>
<keyword evidence="10 18" id="KW-0328">Glycosyltransferase</keyword>
<dbReference type="SUPFAM" id="SSF53850">
    <property type="entry name" value="Periplasmic binding protein-like II"/>
    <property type="match status" value="1"/>
</dbReference>
<evidence type="ECO:0000256" key="8">
    <source>
        <dbReference type="ARBA" id="ARBA00022490"/>
    </source>
</evidence>
<protein>
    <recommendedName>
        <fullName evidence="7 18">ATP phosphoribosyltransferase</fullName>
        <shortName evidence="18">ATP-PRT</shortName>
        <shortName evidence="18">ATP-PRTase</shortName>
        <ecNumber evidence="6 18">2.4.2.17</ecNumber>
    </recommendedName>
</protein>
<keyword evidence="12 18" id="KW-0479">Metal-binding</keyword>
<proteinExistence type="inferred from homology"/>
<dbReference type="Gene3D" id="3.40.190.10">
    <property type="entry name" value="Periplasmic binding protein-like II"/>
    <property type="match status" value="2"/>
</dbReference>
<accession>A0A7L4ZGK0</accession>
<dbReference type="PROSITE" id="PS01316">
    <property type="entry name" value="ATP_P_PHORIBOSYLTR"/>
    <property type="match status" value="1"/>
</dbReference>
<comment type="pathway">
    <text evidence="4 18">Amino-acid biosynthesis; L-histidine biosynthesis; L-histidine from 5-phospho-alpha-D-ribose 1-diphosphate: step 1/9.</text>
</comment>
<evidence type="ECO:0000256" key="16">
    <source>
        <dbReference type="ARBA" id="ARBA00023102"/>
    </source>
</evidence>
<reference evidence="21 22" key="1">
    <citation type="journal article" date="2013" name="Int. J. Syst. Evol. Microbiol.">
        <title>Kordia antarctica sp. nov., isolated from Antarctic seawater.</title>
        <authorList>
            <person name="Baek K."/>
            <person name="Choi A."/>
            <person name="Kang I."/>
            <person name="Lee K."/>
            <person name="Cho J.C."/>
        </authorList>
    </citation>
    <scope>NUCLEOTIDE SEQUENCE [LARGE SCALE GENOMIC DNA]</scope>
    <source>
        <strain evidence="21 22">IMCC3317</strain>
    </source>
</reference>
<keyword evidence="16 18" id="KW-0368">Histidine biosynthesis</keyword>
<dbReference type="Gene3D" id="3.30.70.120">
    <property type="match status" value="1"/>
</dbReference>
<dbReference type="FunFam" id="3.30.70.120:FF:000002">
    <property type="entry name" value="ATP phosphoribosyltransferase"/>
    <property type="match status" value="1"/>
</dbReference>
<dbReference type="GO" id="GO:0000105">
    <property type="term" value="P:L-histidine biosynthetic process"/>
    <property type="evidence" value="ECO:0007669"/>
    <property type="project" value="UniProtKB-UniRule"/>
</dbReference>
<keyword evidence="11 18" id="KW-0808">Transferase</keyword>
<evidence type="ECO:0000256" key="3">
    <source>
        <dbReference type="ARBA" id="ARBA00004496"/>
    </source>
</evidence>
<dbReference type="NCBIfam" id="TIGR00070">
    <property type="entry name" value="hisG"/>
    <property type="match status" value="1"/>
</dbReference>
<keyword evidence="8 18" id="KW-0963">Cytoplasm</keyword>
<dbReference type="InterPro" id="IPR020621">
    <property type="entry name" value="ATP-PRT_HisG_long"/>
</dbReference>
<evidence type="ECO:0000256" key="9">
    <source>
        <dbReference type="ARBA" id="ARBA00022605"/>
    </source>
</evidence>
<keyword evidence="9 18" id="KW-0028">Amino-acid biosynthesis</keyword>
<evidence type="ECO:0000313" key="21">
    <source>
        <dbReference type="EMBL" id="QHI35044.1"/>
    </source>
</evidence>
<dbReference type="PANTHER" id="PTHR21403">
    <property type="entry name" value="ATP PHOSPHORIBOSYLTRANSFERASE ATP-PRTASE"/>
    <property type="match status" value="1"/>
</dbReference>
<evidence type="ECO:0000256" key="11">
    <source>
        <dbReference type="ARBA" id="ARBA00022679"/>
    </source>
</evidence>
<dbReference type="InterPro" id="IPR013820">
    <property type="entry name" value="ATP_PRibTrfase_cat"/>
</dbReference>
<dbReference type="AlphaFoldDB" id="A0A7L4ZGK0"/>
<dbReference type="InterPro" id="IPR001348">
    <property type="entry name" value="ATP_PRibTrfase_HisG"/>
</dbReference>
<evidence type="ECO:0000256" key="17">
    <source>
        <dbReference type="ARBA" id="ARBA00024861"/>
    </source>
</evidence>
<evidence type="ECO:0000313" key="22">
    <source>
        <dbReference type="Proteomes" id="UP000464657"/>
    </source>
</evidence>
<dbReference type="EC" id="2.4.2.17" evidence="6 18"/>
<feature type="domain" description="Histidine biosynthesis HisG C-terminal" evidence="20">
    <location>
        <begin position="210"/>
        <end position="282"/>
    </location>
</feature>
<dbReference type="Pfam" id="PF01634">
    <property type="entry name" value="HisG"/>
    <property type="match status" value="1"/>
</dbReference>
<dbReference type="InterPro" id="IPR013115">
    <property type="entry name" value="HisG_C"/>
</dbReference>
<evidence type="ECO:0000256" key="4">
    <source>
        <dbReference type="ARBA" id="ARBA00004667"/>
    </source>
</evidence>
<dbReference type="NCBIfam" id="TIGR03455">
    <property type="entry name" value="HisG_C-term"/>
    <property type="match status" value="1"/>
</dbReference>
<sequence>MKKLKIAIQKSGRLNEDSLKLLSDCGISIDNGKDQLKASARNFPLEVFYLRNGDIPQYLRDGVVDIAIIGENVLIEKGENITIAEKLGFSKCKVSLAIPKGEAYNSVKDLEGKRIATSYPETVKSYLKEKGVNAELHIINGSVEIAPNIGLADAICDIVSSGSTLFKNNLKEVEIMLKSEAVLAVSPEISTEEKQLLQKLQFRIQAVLTARSSKYILLNAPNDKIDAISKILPVLKSPTILPLAQKGWSSLHSVIKKEDFWDVIDELKQNGAEGILVCPIEKMVL</sequence>
<evidence type="ECO:0000256" key="14">
    <source>
        <dbReference type="ARBA" id="ARBA00022840"/>
    </source>
</evidence>
<dbReference type="OrthoDB" id="9801867at2"/>
<evidence type="ECO:0000256" key="1">
    <source>
        <dbReference type="ARBA" id="ARBA00000915"/>
    </source>
</evidence>
<dbReference type="FunFam" id="3.40.190.10:FF:000008">
    <property type="entry name" value="ATP phosphoribosyltransferase"/>
    <property type="match status" value="1"/>
</dbReference>
<evidence type="ECO:0000259" key="20">
    <source>
        <dbReference type="Pfam" id="PF08029"/>
    </source>
</evidence>
<comment type="subcellular location">
    <subcellularLocation>
        <location evidence="3 18">Cytoplasm</location>
    </subcellularLocation>
</comment>
<dbReference type="InterPro" id="IPR015867">
    <property type="entry name" value="N-reg_PII/ATP_PRibTrfase_C"/>
</dbReference>
<evidence type="ECO:0000256" key="6">
    <source>
        <dbReference type="ARBA" id="ARBA00011946"/>
    </source>
</evidence>
<dbReference type="Proteomes" id="UP000464657">
    <property type="component" value="Chromosome"/>
</dbReference>